<protein>
    <submittedName>
        <fullName evidence="3">Sulfurtransferase</fullName>
    </submittedName>
</protein>
<accession>A0A1B9NZ75</accession>
<dbReference type="OrthoDB" id="9814704at2"/>
<dbReference type="PANTHER" id="PTHR43031:SF1">
    <property type="entry name" value="PYRIDINE NUCLEOTIDE-DISULPHIDE OXIDOREDUCTASE"/>
    <property type="match status" value="1"/>
</dbReference>
<organism evidence="3 4">
    <name type="scientific">Aliivibrio logei</name>
    <name type="common">Vibrio logei</name>
    <dbReference type="NCBI Taxonomy" id="688"/>
    <lineage>
        <taxon>Bacteria</taxon>
        <taxon>Pseudomonadati</taxon>
        <taxon>Pseudomonadota</taxon>
        <taxon>Gammaproteobacteria</taxon>
        <taxon>Vibrionales</taxon>
        <taxon>Vibrionaceae</taxon>
        <taxon>Aliivibrio</taxon>
    </lineage>
</organism>
<evidence type="ECO:0000256" key="1">
    <source>
        <dbReference type="SAM" id="SignalP"/>
    </source>
</evidence>
<proteinExistence type="predicted"/>
<feature type="domain" description="Rhodanese" evidence="2">
    <location>
        <begin position="31"/>
        <end position="108"/>
    </location>
</feature>
<dbReference type="GO" id="GO:0016740">
    <property type="term" value="F:transferase activity"/>
    <property type="evidence" value="ECO:0007669"/>
    <property type="project" value="UniProtKB-KW"/>
</dbReference>
<evidence type="ECO:0000259" key="2">
    <source>
        <dbReference type="PROSITE" id="PS50206"/>
    </source>
</evidence>
<dbReference type="SUPFAM" id="SSF52821">
    <property type="entry name" value="Rhodanese/Cell cycle control phosphatase"/>
    <property type="match status" value="1"/>
</dbReference>
<dbReference type="FunFam" id="3.40.250.10:FF:000049">
    <property type="entry name" value="Phage shock protein E"/>
    <property type="match status" value="1"/>
</dbReference>
<evidence type="ECO:0000313" key="4">
    <source>
        <dbReference type="Proteomes" id="UP000093523"/>
    </source>
</evidence>
<dbReference type="RefSeq" id="WP_023602665.1">
    <property type="nucleotide sequence ID" value="NZ_CAWMPN010000009.1"/>
</dbReference>
<dbReference type="PROSITE" id="PS50206">
    <property type="entry name" value="RHODANESE_3"/>
    <property type="match status" value="1"/>
</dbReference>
<feature type="signal peptide" evidence="1">
    <location>
        <begin position="1"/>
        <end position="20"/>
    </location>
</feature>
<gene>
    <name evidence="3" type="ORF">A6E04_12240</name>
</gene>
<keyword evidence="1" id="KW-0732">Signal</keyword>
<comment type="caution">
    <text evidence="3">The sequence shown here is derived from an EMBL/GenBank/DDBJ whole genome shotgun (WGS) entry which is preliminary data.</text>
</comment>
<dbReference type="STRING" id="688.A6E04_12240"/>
<dbReference type="Gene3D" id="3.40.250.10">
    <property type="entry name" value="Rhodanese-like domain"/>
    <property type="match status" value="1"/>
</dbReference>
<reference evidence="3 4" key="1">
    <citation type="submission" date="2016-06" db="EMBL/GenBank/DDBJ databases">
        <authorList>
            <person name="Kjaerup R.B."/>
            <person name="Dalgaard T.S."/>
            <person name="Juul-Madsen H.R."/>
        </authorList>
    </citation>
    <scope>NUCLEOTIDE SEQUENCE [LARGE SCALE GENOMIC DNA]</scope>
    <source>
        <strain evidence="3 4">1S159</strain>
    </source>
</reference>
<dbReference type="SMART" id="SM00450">
    <property type="entry name" value="RHOD"/>
    <property type="match status" value="1"/>
</dbReference>
<dbReference type="PANTHER" id="PTHR43031">
    <property type="entry name" value="FAD-DEPENDENT OXIDOREDUCTASE"/>
    <property type="match status" value="1"/>
</dbReference>
<dbReference type="Pfam" id="PF00581">
    <property type="entry name" value="Rhodanese"/>
    <property type="match status" value="1"/>
</dbReference>
<dbReference type="EMBL" id="MAJU01000009">
    <property type="protein sequence ID" value="OCH21306.1"/>
    <property type="molecule type" value="Genomic_DNA"/>
</dbReference>
<dbReference type="InterPro" id="IPR050229">
    <property type="entry name" value="GlpE_sulfurtransferase"/>
</dbReference>
<evidence type="ECO:0000313" key="3">
    <source>
        <dbReference type="EMBL" id="OCH21306.1"/>
    </source>
</evidence>
<dbReference type="InterPro" id="IPR001763">
    <property type="entry name" value="Rhodanese-like_dom"/>
</dbReference>
<dbReference type="InterPro" id="IPR036873">
    <property type="entry name" value="Rhodanese-like_dom_sf"/>
</dbReference>
<sequence length="116" mass="12759">MRIKAGLYLLLVMISFTSWASERGELAWDLVEQGALLIDVRTPSEFNQGHLDGAANLPLDTINTAFSDIDKQTPIVVYCRSGNRSGQAMSYLKKAGFTQVYNGGSLDEMEVSQPTQ</sequence>
<feature type="chain" id="PRO_5008632420" evidence="1">
    <location>
        <begin position="21"/>
        <end position="116"/>
    </location>
</feature>
<dbReference type="Proteomes" id="UP000093523">
    <property type="component" value="Unassembled WGS sequence"/>
</dbReference>
<name>A0A1B9NZ75_ALILO</name>
<dbReference type="CDD" id="cd00158">
    <property type="entry name" value="RHOD"/>
    <property type="match status" value="1"/>
</dbReference>
<keyword evidence="3" id="KW-0808">Transferase</keyword>
<dbReference type="AlphaFoldDB" id="A0A1B9NZ75"/>